<evidence type="ECO:0000313" key="2">
    <source>
        <dbReference type="Proteomes" id="UP001164746"/>
    </source>
</evidence>
<name>A0ABY7F614_MYAAR</name>
<feature type="non-terminal residue" evidence="1">
    <location>
        <position position="370"/>
    </location>
</feature>
<accession>A0ABY7F614</accession>
<dbReference type="EMBL" id="CP111021">
    <property type="protein sequence ID" value="WAR16133.1"/>
    <property type="molecule type" value="Genomic_DNA"/>
</dbReference>
<dbReference type="Proteomes" id="UP001164746">
    <property type="component" value="Chromosome 10"/>
</dbReference>
<proteinExistence type="predicted"/>
<organism evidence="1 2">
    <name type="scientific">Mya arenaria</name>
    <name type="common">Soft-shell clam</name>
    <dbReference type="NCBI Taxonomy" id="6604"/>
    <lineage>
        <taxon>Eukaryota</taxon>
        <taxon>Metazoa</taxon>
        <taxon>Spiralia</taxon>
        <taxon>Lophotrochozoa</taxon>
        <taxon>Mollusca</taxon>
        <taxon>Bivalvia</taxon>
        <taxon>Autobranchia</taxon>
        <taxon>Heteroconchia</taxon>
        <taxon>Euheterodonta</taxon>
        <taxon>Imparidentia</taxon>
        <taxon>Neoheterodontei</taxon>
        <taxon>Myida</taxon>
        <taxon>Myoidea</taxon>
        <taxon>Myidae</taxon>
        <taxon>Mya</taxon>
    </lineage>
</organism>
<dbReference type="PANTHER" id="PTHR21446">
    <property type="entry name" value="DUF3504 DOMAIN-CONTAINING PROTEIN"/>
    <property type="match status" value="1"/>
</dbReference>
<protein>
    <submittedName>
        <fullName evidence="1">Uncharacterized protein</fullName>
    </submittedName>
</protein>
<evidence type="ECO:0000313" key="1">
    <source>
        <dbReference type="EMBL" id="WAR16133.1"/>
    </source>
</evidence>
<reference evidence="1" key="1">
    <citation type="submission" date="2022-11" db="EMBL/GenBank/DDBJ databases">
        <title>Centuries of genome instability and evolution in soft-shell clam transmissible cancer (bioRxiv).</title>
        <authorList>
            <person name="Hart S.F.M."/>
            <person name="Yonemitsu M.A."/>
            <person name="Giersch R.M."/>
            <person name="Beal B.F."/>
            <person name="Arriagada G."/>
            <person name="Davis B.W."/>
            <person name="Ostrander E.A."/>
            <person name="Goff S.P."/>
            <person name="Metzger M.J."/>
        </authorList>
    </citation>
    <scope>NUCLEOTIDE SEQUENCE</scope>
    <source>
        <strain evidence="1">MELC-2E11</strain>
        <tissue evidence="1">Siphon/mantle</tissue>
    </source>
</reference>
<gene>
    <name evidence="1" type="ORF">MAR_030727</name>
</gene>
<dbReference type="InterPro" id="IPR052787">
    <property type="entry name" value="MAVS"/>
</dbReference>
<keyword evidence="2" id="KW-1185">Reference proteome</keyword>
<dbReference type="PANTHER" id="PTHR21446:SF12">
    <property type="entry name" value="POTASSIUM CHANNEL TETRAMERIZATION DOMAIN CONTAINING 1"/>
    <property type="match status" value="1"/>
</dbReference>
<sequence length="370" mass="41688">RKDRSPYPPSTLYNLTNSIQRTLREESRLLGVKNVLCKAYVHGRPDINMLDKGDSTFMEFRKQQLDSRMKELTNRGVGIHRVRADPVTTKDENQMWENSVIGFNCAKSLSRGVFCFTSVFGFRGGAEHRNLQVEQYLLSVEPGNRILTFQACVRLFKGDLINEKLKQRFQDSLKCPLIRGVLLNILLNTYLENVPPTGPFYWKQLPGTATVSIAFSSQVVGGNTLGTFIKSMFQEAGISTKCRNIRNHSGKVTLFIRLYKDSFDEQAIMSRSGHRSTAVRDYKRTSTALRRSLIDRLQPPMAPITTATAALATYLCEPTDVVSMPLSATTMSTLFATMKSGQKNAMRNIKTETSCQKTEQNAIEICMPEI</sequence>